<feature type="repeat" description="WD" evidence="3">
    <location>
        <begin position="338"/>
        <end position="379"/>
    </location>
</feature>
<dbReference type="InterPro" id="IPR001680">
    <property type="entry name" value="WD40_rpt"/>
</dbReference>
<dbReference type="Pfam" id="PF00400">
    <property type="entry name" value="WD40"/>
    <property type="match status" value="1"/>
</dbReference>
<dbReference type="Gene3D" id="1.25.40.10">
    <property type="entry name" value="Tetratricopeptide repeat domain"/>
    <property type="match status" value="1"/>
</dbReference>
<evidence type="ECO:0000313" key="6">
    <source>
        <dbReference type="Proteomes" id="UP000199400"/>
    </source>
</evidence>
<organism evidence="5 6">
    <name type="scientific">Nannocystis exedens</name>
    <dbReference type="NCBI Taxonomy" id="54"/>
    <lineage>
        <taxon>Bacteria</taxon>
        <taxon>Pseudomonadati</taxon>
        <taxon>Myxococcota</taxon>
        <taxon>Polyangia</taxon>
        <taxon>Nannocystales</taxon>
        <taxon>Nannocystaceae</taxon>
        <taxon>Nannocystis</taxon>
    </lineage>
</organism>
<dbReference type="InterPro" id="IPR011990">
    <property type="entry name" value="TPR-like_helical_dom_sf"/>
</dbReference>
<dbReference type="SUPFAM" id="SSF48452">
    <property type="entry name" value="TPR-like"/>
    <property type="match status" value="1"/>
</dbReference>
<accession>A0A1I2E513</accession>
<dbReference type="PROSITE" id="PS50082">
    <property type="entry name" value="WD_REPEATS_2"/>
    <property type="match status" value="2"/>
</dbReference>
<dbReference type="RefSeq" id="WP_096327519.1">
    <property type="nucleotide sequence ID" value="NZ_FOMX01000021.1"/>
</dbReference>
<dbReference type="InterPro" id="IPR011047">
    <property type="entry name" value="Quinoprotein_ADH-like_sf"/>
</dbReference>
<name>A0A1I2E513_9BACT</name>
<feature type="repeat" description="WD" evidence="3">
    <location>
        <begin position="380"/>
        <end position="421"/>
    </location>
</feature>
<dbReference type="PANTHER" id="PTHR44019">
    <property type="entry name" value="WD REPEAT-CONTAINING PROTEIN 55"/>
    <property type="match status" value="1"/>
</dbReference>
<feature type="compositionally biased region" description="Basic and acidic residues" evidence="4">
    <location>
        <begin position="531"/>
        <end position="546"/>
    </location>
</feature>
<evidence type="ECO:0000256" key="1">
    <source>
        <dbReference type="ARBA" id="ARBA00022574"/>
    </source>
</evidence>
<feature type="region of interest" description="Disordered" evidence="4">
    <location>
        <begin position="500"/>
        <end position="607"/>
    </location>
</feature>
<dbReference type="InterPro" id="IPR015943">
    <property type="entry name" value="WD40/YVTN_repeat-like_dom_sf"/>
</dbReference>
<dbReference type="SMART" id="SM00320">
    <property type="entry name" value="WD40"/>
    <property type="match status" value="4"/>
</dbReference>
<keyword evidence="1 3" id="KW-0853">WD repeat</keyword>
<dbReference type="Proteomes" id="UP000199400">
    <property type="component" value="Unassembled WGS sequence"/>
</dbReference>
<dbReference type="OrthoDB" id="9765809at2"/>
<reference evidence="6" key="1">
    <citation type="submission" date="2016-10" db="EMBL/GenBank/DDBJ databases">
        <authorList>
            <person name="Varghese N."/>
            <person name="Submissions S."/>
        </authorList>
    </citation>
    <scope>NUCLEOTIDE SEQUENCE [LARGE SCALE GENOMIC DNA]</scope>
    <source>
        <strain evidence="6">ATCC 25963</strain>
    </source>
</reference>
<evidence type="ECO:0000313" key="5">
    <source>
        <dbReference type="EMBL" id="SFE87618.1"/>
    </source>
</evidence>
<dbReference type="InterPro" id="IPR050505">
    <property type="entry name" value="WDR55/POC1"/>
</dbReference>
<keyword evidence="2" id="KW-0677">Repeat</keyword>
<dbReference type="Gene3D" id="2.130.10.10">
    <property type="entry name" value="YVTN repeat-like/Quinoprotein amine dehydrogenase"/>
    <property type="match status" value="2"/>
</dbReference>
<gene>
    <name evidence="5" type="ORF">SAMN02745121_05914</name>
</gene>
<evidence type="ECO:0000256" key="4">
    <source>
        <dbReference type="SAM" id="MobiDB-lite"/>
    </source>
</evidence>
<evidence type="ECO:0000256" key="3">
    <source>
        <dbReference type="PROSITE-ProRule" id="PRU00221"/>
    </source>
</evidence>
<dbReference type="EMBL" id="FOMX01000021">
    <property type="protein sequence ID" value="SFE87618.1"/>
    <property type="molecule type" value="Genomic_DNA"/>
</dbReference>
<dbReference type="STRING" id="54.SAMN02745121_05914"/>
<keyword evidence="6" id="KW-1185">Reference proteome</keyword>
<evidence type="ECO:0000256" key="2">
    <source>
        <dbReference type="ARBA" id="ARBA00022737"/>
    </source>
</evidence>
<proteinExistence type="predicted"/>
<protein>
    <submittedName>
        <fullName evidence="5">WD40 repeat</fullName>
    </submittedName>
</protein>
<sequence>MQKQEQTPGVGGEGPNSVDAYNNEAVALLEAGRAAEGEQALVRALWLDPLHTHARYNLGLLQWRQGRTSEAVFVATLEAMRDDGQGDAQEEARRFLGWVHGERGVPGHAAEQARGLLRGLVARATGRVPQEPPVTLLASQRMGTVHVVRTADDGTVAVCLEAMGSLYRWDGKRPLVPLPVTGAEATAIALTPDGRVAAAATKDRRVAVFDVAAVKRRCAPIHEEEIAAIALSADGGRLLTASGRILSVWETKRGEPVARWQGERVFTEAWLSASGTVAVAGTWEGCEAWDVEARARRWQRPGEVFVVAADGRSLVLRQKAARALEVIDVASGKRRCARTGHCADIHDVRVSRDGTTIVTAGHDRTLQAFDGSTGARRRFLQDDIDSTTYLRISPSGRFVLYQRRDRSLALWDLASGQSVSVVGGYAWIESVVEQGEALLLLSREGGGVQRWRCATKHARAVVACAGARVMGQVAVRRAAGRGCGGARAGRCGAGARAVARGAADRPASPEGDGVRKGARASARAGRTRRAVAGDDAHGAHALDRSSRGRRGSVGHGGARSNDQGVVARGRALPVDAAGRAGGGRLSGEVGRAGVRGRRAARRGAVAG</sequence>
<dbReference type="AlphaFoldDB" id="A0A1I2E513"/>
<dbReference type="PANTHER" id="PTHR44019:SF8">
    <property type="entry name" value="POC1 CENTRIOLAR PROTEIN HOMOLOG"/>
    <property type="match status" value="1"/>
</dbReference>
<dbReference type="SUPFAM" id="SSF50998">
    <property type="entry name" value="Quinoprotein alcohol dehydrogenase-like"/>
    <property type="match status" value="1"/>
</dbReference>